<keyword evidence="2" id="KW-0677">Repeat</keyword>
<dbReference type="EMBL" id="JADCNL010000012">
    <property type="protein sequence ID" value="KAG0457479.1"/>
    <property type="molecule type" value="Genomic_DNA"/>
</dbReference>
<dbReference type="Pfam" id="PF13041">
    <property type="entry name" value="PPR_2"/>
    <property type="match status" value="1"/>
</dbReference>
<evidence type="ECO:0000256" key="1">
    <source>
        <dbReference type="ARBA" id="ARBA00007626"/>
    </source>
</evidence>
<comment type="caution">
    <text evidence="4">The sequence shown here is derived from an EMBL/GenBank/DDBJ whole genome shotgun (WGS) entry which is preliminary data.</text>
</comment>
<dbReference type="Proteomes" id="UP000636800">
    <property type="component" value="Chromosome 12"/>
</dbReference>
<evidence type="ECO:0000256" key="2">
    <source>
        <dbReference type="ARBA" id="ARBA00022737"/>
    </source>
</evidence>
<dbReference type="InterPro" id="IPR011990">
    <property type="entry name" value="TPR-like_helical_dom_sf"/>
</dbReference>
<gene>
    <name evidence="4" type="ORF">HPP92_022636</name>
</gene>
<dbReference type="OrthoDB" id="444029at2759"/>
<evidence type="ECO:0008006" key="6">
    <source>
        <dbReference type="Google" id="ProtNLM"/>
    </source>
</evidence>
<feature type="repeat" description="PPR" evidence="3">
    <location>
        <begin position="9"/>
        <end position="43"/>
    </location>
</feature>
<keyword evidence="5" id="KW-1185">Reference proteome</keyword>
<comment type="similarity">
    <text evidence="1">Belongs to the PPR family. P subfamily.</text>
</comment>
<dbReference type="InterPro" id="IPR002885">
    <property type="entry name" value="PPR_rpt"/>
</dbReference>
<proteinExistence type="inferred from homology"/>
<organism evidence="4 5">
    <name type="scientific">Vanilla planifolia</name>
    <name type="common">Vanilla</name>
    <dbReference type="NCBI Taxonomy" id="51239"/>
    <lineage>
        <taxon>Eukaryota</taxon>
        <taxon>Viridiplantae</taxon>
        <taxon>Streptophyta</taxon>
        <taxon>Embryophyta</taxon>
        <taxon>Tracheophyta</taxon>
        <taxon>Spermatophyta</taxon>
        <taxon>Magnoliopsida</taxon>
        <taxon>Liliopsida</taxon>
        <taxon>Asparagales</taxon>
        <taxon>Orchidaceae</taxon>
        <taxon>Vanilloideae</taxon>
        <taxon>Vanilleae</taxon>
        <taxon>Vanilla</taxon>
    </lineage>
</organism>
<feature type="repeat" description="PPR" evidence="3">
    <location>
        <begin position="44"/>
        <end position="78"/>
    </location>
</feature>
<evidence type="ECO:0000313" key="4">
    <source>
        <dbReference type="EMBL" id="KAG0457479.1"/>
    </source>
</evidence>
<dbReference type="Gene3D" id="1.25.40.10">
    <property type="entry name" value="Tetratricopeptide repeat domain"/>
    <property type="match status" value="1"/>
</dbReference>
<accession>A0A835UC39</accession>
<reference evidence="4 5" key="1">
    <citation type="journal article" date="2020" name="Nat. Food">
        <title>A phased Vanilla planifolia genome enables genetic improvement of flavour and production.</title>
        <authorList>
            <person name="Hasing T."/>
            <person name="Tang H."/>
            <person name="Brym M."/>
            <person name="Khazi F."/>
            <person name="Huang T."/>
            <person name="Chambers A.H."/>
        </authorList>
    </citation>
    <scope>NUCLEOTIDE SEQUENCE [LARGE SCALE GENOMIC DNA]</scope>
    <source>
        <tissue evidence="4">Leaf</tissue>
    </source>
</reference>
<dbReference type="NCBIfam" id="TIGR00756">
    <property type="entry name" value="PPR"/>
    <property type="match status" value="2"/>
</dbReference>
<evidence type="ECO:0000313" key="5">
    <source>
        <dbReference type="Proteomes" id="UP000636800"/>
    </source>
</evidence>
<name>A0A835UC39_VANPL</name>
<dbReference type="Pfam" id="PF01535">
    <property type="entry name" value="PPR"/>
    <property type="match status" value="1"/>
</dbReference>
<sequence>MLSDGIKPNIYTYTCLISDLCHYKRTPEALKLFEEMIQLGFAPDVFIYTALIAGFTNINKWEKACELFQAMLKQIIKPVGGTYSSLGVKKLVWVTTERAS</sequence>
<dbReference type="AlphaFoldDB" id="A0A835UC39"/>
<dbReference type="PROSITE" id="PS51375">
    <property type="entry name" value="PPR"/>
    <property type="match status" value="2"/>
</dbReference>
<evidence type="ECO:0000256" key="3">
    <source>
        <dbReference type="PROSITE-ProRule" id="PRU00708"/>
    </source>
</evidence>
<dbReference type="PANTHER" id="PTHR47941">
    <property type="entry name" value="PENTATRICOPEPTIDE REPEAT-CONTAINING PROTEIN 3, MITOCHONDRIAL"/>
    <property type="match status" value="1"/>
</dbReference>
<protein>
    <recommendedName>
        <fullName evidence="6">Pentatricopeptide repeat-containing protein</fullName>
    </recommendedName>
</protein>